<evidence type="ECO:0000256" key="3">
    <source>
        <dbReference type="ARBA" id="ARBA00022475"/>
    </source>
</evidence>
<keyword evidence="3" id="KW-1003">Cell membrane</keyword>
<dbReference type="GO" id="GO:0005886">
    <property type="term" value="C:plasma membrane"/>
    <property type="evidence" value="ECO:0007669"/>
    <property type="project" value="UniProtKB-SubCell"/>
</dbReference>
<evidence type="ECO:0000256" key="4">
    <source>
        <dbReference type="ARBA" id="ARBA00022692"/>
    </source>
</evidence>
<dbReference type="OrthoDB" id="9811198at2"/>
<gene>
    <name evidence="8" type="ORF">BXY41_101321</name>
</gene>
<keyword evidence="6" id="KW-0472">Membrane</keyword>
<evidence type="ECO:0000259" key="7">
    <source>
        <dbReference type="Pfam" id="PF02308"/>
    </source>
</evidence>
<reference evidence="8 9" key="1">
    <citation type="submission" date="2018-02" db="EMBL/GenBank/DDBJ databases">
        <title>Genomic Encyclopedia of Archaeal and Bacterial Type Strains, Phase II (KMG-II): from individual species to whole genera.</title>
        <authorList>
            <person name="Goeker M."/>
        </authorList>
    </citation>
    <scope>NUCLEOTIDE SEQUENCE [LARGE SCALE GENOMIC DNA]</scope>
    <source>
        <strain evidence="8 9">DSM 3808</strain>
    </source>
</reference>
<proteinExistence type="inferred from homology"/>
<dbReference type="PANTHER" id="PTHR33778:SF1">
    <property type="entry name" value="MAGNESIUM TRANSPORTER YHID-RELATED"/>
    <property type="match status" value="1"/>
</dbReference>
<keyword evidence="4" id="KW-0812">Transmembrane</keyword>
<evidence type="ECO:0000256" key="5">
    <source>
        <dbReference type="ARBA" id="ARBA00022989"/>
    </source>
</evidence>
<sequence length="230" mass="25180">MYQLEQMVIGWVERYDLVYQTSLLLRIVVAGFSGYLIGYERKNRNKGAGMRTHAIVAMGAALMMVVSKYGFQDIPKFDASRIAAQIVSGIGFLGAGVIFVKNNSVSGLTTAAGIWATAGVGMAVGAGAYYLGCGSAFLLIMIQVLLHDVPFLSKEPYRCMLKINTSHYDAVITELFHKLNEDKVKVLNVKIGKSKDGTKIELDLLYPAGYEKNDLVIRLSNDKRIDSVNG</sequence>
<comment type="similarity">
    <text evidence="2">Belongs to the MgtC/SapB family.</text>
</comment>
<evidence type="ECO:0000256" key="1">
    <source>
        <dbReference type="ARBA" id="ARBA00004651"/>
    </source>
</evidence>
<comment type="subcellular location">
    <subcellularLocation>
        <location evidence="1">Cell membrane</location>
        <topology evidence="1">Multi-pass membrane protein</topology>
    </subcellularLocation>
</comment>
<dbReference type="EMBL" id="PTJA01000001">
    <property type="protein sequence ID" value="PPK83258.1"/>
    <property type="molecule type" value="Genomic_DNA"/>
</dbReference>
<dbReference type="InterPro" id="IPR049177">
    <property type="entry name" value="MgtC_SapB_SrpB_YhiD_N"/>
</dbReference>
<evidence type="ECO:0000256" key="2">
    <source>
        <dbReference type="ARBA" id="ARBA00009298"/>
    </source>
</evidence>
<dbReference type="RefSeq" id="WP_104433877.1">
    <property type="nucleotide sequence ID" value="NZ_PTJA01000001.1"/>
</dbReference>
<dbReference type="PANTHER" id="PTHR33778">
    <property type="entry name" value="PROTEIN MGTC"/>
    <property type="match status" value="1"/>
</dbReference>
<evidence type="ECO:0000256" key="6">
    <source>
        <dbReference type="ARBA" id="ARBA00023136"/>
    </source>
</evidence>
<feature type="domain" description="MgtC/SapB/SrpB/YhiD N-terminal" evidence="7">
    <location>
        <begin position="28"/>
        <end position="148"/>
    </location>
</feature>
<evidence type="ECO:0000313" key="8">
    <source>
        <dbReference type="EMBL" id="PPK83258.1"/>
    </source>
</evidence>
<dbReference type="InterPro" id="IPR003416">
    <property type="entry name" value="MgtC/SapB/SrpB/YhiD_fam"/>
</dbReference>
<dbReference type="AlphaFoldDB" id="A0A2S6HYX2"/>
<accession>A0A2S6HYX2</accession>
<dbReference type="Proteomes" id="UP000237749">
    <property type="component" value="Unassembled WGS sequence"/>
</dbReference>
<organism evidence="8 9">
    <name type="scientific">Lacrimispora xylanisolvens</name>
    <dbReference type="NCBI Taxonomy" id="384636"/>
    <lineage>
        <taxon>Bacteria</taxon>
        <taxon>Bacillati</taxon>
        <taxon>Bacillota</taxon>
        <taxon>Clostridia</taxon>
        <taxon>Lachnospirales</taxon>
        <taxon>Lachnospiraceae</taxon>
        <taxon>Lacrimispora</taxon>
    </lineage>
</organism>
<dbReference type="Pfam" id="PF02308">
    <property type="entry name" value="MgtC"/>
    <property type="match status" value="1"/>
</dbReference>
<evidence type="ECO:0000313" key="9">
    <source>
        <dbReference type="Proteomes" id="UP000237749"/>
    </source>
</evidence>
<keyword evidence="9" id="KW-1185">Reference proteome</keyword>
<protein>
    <submittedName>
        <fullName evidence="8">Putative Mg2+ transporter-C (MgtC) family protein</fullName>
    </submittedName>
</protein>
<comment type="caution">
    <text evidence="8">The sequence shown here is derived from an EMBL/GenBank/DDBJ whole genome shotgun (WGS) entry which is preliminary data.</text>
</comment>
<name>A0A2S6HYX2_9FIRM</name>
<dbReference type="PRINTS" id="PR01837">
    <property type="entry name" value="MGTCSAPBPROT"/>
</dbReference>
<keyword evidence="5" id="KW-1133">Transmembrane helix</keyword>